<evidence type="ECO:0000313" key="6">
    <source>
        <dbReference type="EMBL" id="TMI76210.1"/>
    </source>
</evidence>
<name>A0A537IY29_9BACT</name>
<keyword evidence="1" id="KW-1003">Cell membrane</keyword>
<feature type="transmembrane region" description="Helical" evidence="5">
    <location>
        <begin position="91"/>
        <end position="113"/>
    </location>
</feature>
<dbReference type="EMBL" id="VBAP01000027">
    <property type="protein sequence ID" value="TMI76210.1"/>
    <property type="molecule type" value="Genomic_DNA"/>
</dbReference>
<evidence type="ECO:0000256" key="4">
    <source>
        <dbReference type="ARBA" id="ARBA00023136"/>
    </source>
</evidence>
<organism evidence="6 7">
    <name type="scientific">Candidatus Segetimicrobium genomatis</name>
    <dbReference type="NCBI Taxonomy" id="2569760"/>
    <lineage>
        <taxon>Bacteria</taxon>
        <taxon>Bacillati</taxon>
        <taxon>Candidatus Sysuimicrobiota</taxon>
        <taxon>Candidatus Sysuimicrobiia</taxon>
        <taxon>Candidatus Sysuimicrobiales</taxon>
        <taxon>Candidatus Segetimicrobiaceae</taxon>
        <taxon>Candidatus Segetimicrobium</taxon>
    </lineage>
</organism>
<dbReference type="Pfam" id="PF02313">
    <property type="entry name" value="Fumarate_red_D"/>
    <property type="match status" value="1"/>
</dbReference>
<dbReference type="InterPro" id="IPR034804">
    <property type="entry name" value="SQR/QFR_C/D"/>
</dbReference>
<dbReference type="GO" id="GO:0016020">
    <property type="term" value="C:membrane"/>
    <property type="evidence" value="ECO:0007669"/>
    <property type="project" value="InterPro"/>
</dbReference>
<keyword evidence="2 5" id="KW-0812">Transmembrane</keyword>
<evidence type="ECO:0000256" key="3">
    <source>
        <dbReference type="ARBA" id="ARBA00022989"/>
    </source>
</evidence>
<gene>
    <name evidence="6" type="ORF">E6H05_04340</name>
</gene>
<feature type="transmembrane region" description="Helical" evidence="5">
    <location>
        <begin position="12"/>
        <end position="40"/>
    </location>
</feature>
<evidence type="ECO:0000256" key="1">
    <source>
        <dbReference type="ARBA" id="ARBA00022475"/>
    </source>
</evidence>
<dbReference type="Gene3D" id="1.20.1300.10">
    <property type="entry name" value="Fumarate reductase/succinate dehydrogenase, transmembrane subunit"/>
    <property type="match status" value="1"/>
</dbReference>
<dbReference type="NCBIfam" id="NF003977">
    <property type="entry name" value="PRK05470.1-1"/>
    <property type="match status" value="1"/>
</dbReference>
<comment type="caution">
    <text evidence="6">The sequence shown here is derived from an EMBL/GenBank/DDBJ whole genome shotgun (WGS) entry which is preliminary data.</text>
</comment>
<dbReference type="InterPro" id="IPR003418">
    <property type="entry name" value="Fumarate_red_D"/>
</dbReference>
<keyword evidence="3 5" id="KW-1133">Transmembrane helix</keyword>
<reference evidence="6 7" key="1">
    <citation type="journal article" date="2019" name="Nat. Microbiol.">
        <title>Mediterranean grassland soil C-N compound turnover is dependent on rainfall and depth, and is mediated by genomically divergent microorganisms.</title>
        <authorList>
            <person name="Diamond S."/>
            <person name="Andeer P.F."/>
            <person name="Li Z."/>
            <person name="Crits-Christoph A."/>
            <person name="Burstein D."/>
            <person name="Anantharaman K."/>
            <person name="Lane K.R."/>
            <person name="Thomas B.C."/>
            <person name="Pan C."/>
            <person name="Northen T.R."/>
            <person name="Banfield J.F."/>
        </authorList>
    </citation>
    <scope>NUCLEOTIDE SEQUENCE [LARGE SCALE GENOMIC DNA]</scope>
    <source>
        <strain evidence="6">NP_8</strain>
    </source>
</reference>
<protein>
    <submittedName>
        <fullName evidence="6">Fumarate reductase subunit D</fullName>
    </submittedName>
</protein>
<dbReference type="SUPFAM" id="SSF81343">
    <property type="entry name" value="Fumarate reductase respiratory complex transmembrane subunits"/>
    <property type="match status" value="1"/>
</dbReference>
<dbReference type="Proteomes" id="UP000318834">
    <property type="component" value="Unassembled WGS sequence"/>
</dbReference>
<sequence length="115" mass="12498">MAGTREPFWWSLFAAGGAVAALLAPVQIALTGIVIARGWAGQSFTYDRALALVSHPLSRLYLFVLISLPLFHWAHRFRFTLIDLGLKWSRALVAGVCYGAAVAGTILAALVLIRF</sequence>
<feature type="transmembrane region" description="Helical" evidence="5">
    <location>
        <begin position="60"/>
        <end position="79"/>
    </location>
</feature>
<evidence type="ECO:0000256" key="2">
    <source>
        <dbReference type="ARBA" id="ARBA00022692"/>
    </source>
</evidence>
<evidence type="ECO:0000313" key="7">
    <source>
        <dbReference type="Proteomes" id="UP000318834"/>
    </source>
</evidence>
<proteinExistence type="predicted"/>
<keyword evidence="4 5" id="KW-0472">Membrane</keyword>
<accession>A0A537IY29</accession>
<dbReference type="AlphaFoldDB" id="A0A537IY29"/>
<dbReference type="GO" id="GO:0006106">
    <property type="term" value="P:fumarate metabolic process"/>
    <property type="evidence" value="ECO:0007669"/>
    <property type="project" value="InterPro"/>
</dbReference>
<evidence type="ECO:0000256" key="5">
    <source>
        <dbReference type="SAM" id="Phobius"/>
    </source>
</evidence>